<comment type="caution">
    <text evidence="10">The sequence shown here is derived from an EMBL/GenBank/DDBJ whole genome shotgun (WGS) entry which is preliminary data.</text>
</comment>
<dbReference type="Pfam" id="PF05916">
    <property type="entry name" value="Sld5"/>
    <property type="match status" value="1"/>
</dbReference>
<dbReference type="RefSeq" id="XP_028481184.1">
    <property type="nucleotide sequence ID" value="XM_028631641.1"/>
</dbReference>
<accession>A0A443HID0</accession>
<dbReference type="STRING" id="264951.A0A443HID0"/>
<evidence type="ECO:0000259" key="9">
    <source>
        <dbReference type="Pfam" id="PF16922"/>
    </source>
</evidence>
<evidence type="ECO:0000256" key="7">
    <source>
        <dbReference type="SAM" id="MobiDB-lite"/>
    </source>
</evidence>
<feature type="domain" description="DNA replication complex GINS protein SLD5 C-terminal" evidence="9">
    <location>
        <begin position="206"/>
        <end position="265"/>
    </location>
</feature>
<dbReference type="InterPro" id="IPR036224">
    <property type="entry name" value="GINS_bundle-like_dom_sf"/>
</dbReference>
<dbReference type="InterPro" id="IPR021151">
    <property type="entry name" value="GINS_A"/>
</dbReference>
<evidence type="ECO:0000256" key="2">
    <source>
        <dbReference type="ARBA" id="ARBA00008187"/>
    </source>
</evidence>
<sequence length="266" mass="30164">MDIDDILASVDRDNYSSPESTALDHQQLTRYWVAERAVSELLPWPAPLMDRMMERVRKQIEIIEDLAASSADPSTSTTNNPTLNLKLSILQTDLSRTQYLIRSFLRQRLSKLTKYSMHYLLLISPPRDSQQQQQSTQSTTAQPEDSIPDPSTAIDTSPLSRQEAAFIHAHQNLLAEHYGLSFMASFPPRLRRLDDNAGGTSMVQAPDTKEIVFVRCLVEEVSILIPADEAAGFEEEYGTTMHMGEVWVVRWEGIKKSWERGEVEVL</sequence>
<dbReference type="PANTHER" id="PTHR21206">
    <property type="entry name" value="SLD5 PROTEIN"/>
    <property type="match status" value="1"/>
</dbReference>
<dbReference type="EMBL" id="RCNU01000019">
    <property type="protein sequence ID" value="RWQ91539.1"/>
    <property type="molecule type" value="Genomic_DNA"/>
</dbReference>
<evidence type="ECO:0000259" key="8">
    <source>
        <dbReference type="Pfam" id="PF05916"/>
    </source>
</evidence>
<proteinExistence type="inferred from homology"/>
<name>A0A443HID0_BYSSP</name>
<protein>
    <recommendedName>
        <fullName evidence="3 6">DNA replication complex GINS protein SLD5</fullName>
    </recommendedName>
</protein>
<evidence type="ECO:0000313" key="11">
    <source>
        <dbReference type="Proteomes" id="UP000283841"/>
    </source>
</evidence>
<evidence type="ECO:0000256" key="6">
    <source>
        <dbReference type="PIRNR" id="PIRNR007764"/>
    </source>
</evidence>
<feature type="domain" description="GINS subunit" evidence="8">
    <location>
        <begin position="63"/>
        <end position="179"/>
    </location>
</feature>
<dbReference type="GO" id="GO:0000811">
    <property type="term" value="C:GINS complex"/>
    <property type="evidence" value="ECO:0007669"/>
    <property type="project" value="UniProtKB-UniRule"/>
</dbReference>
<dbReference type="VEuPathDB" id="FungiDB:C8Q69DRAFT_482218"/>
<evidence type="ECO:0000256" key="5">
    <source>
        <dbReference type="ARBA" id="ARBA00023242"/>
    </source>
</evidence>
<dbReference type="CDD" id="cd21692">
    <property type="entry name" value="GINS_B_Sld5"/>
    <property type="match status" value="1"/>
</dbReference>
<reference evidence="10 11" key="1">
    <citation type="journal article" date="2018" name="Front. Microbiol.">
        <title>Genomic and genetic insights into a cosmopolitan fungus, Paecilomyces variotii (Eurotiales).</title>
        <authorList>
            <person name="Urquhart A.S."/>
            <person name="Mondo S.J."/>
            <person name="Makela M.R."/>
            <person name="Hane J.K."/>
            <person name="Wiebenga A."/>
            <person name="He G."/>
            <person name="Mihaltcheva S."/>
            <person name="Pangilinan J."/>
            <person name="Lipzen A."/>
            <person name="Barry K."/>
            <person name="de Vries R.P."/>
            <person name="Grigoriev I.V."/>
            <person name="Idnurm A."/>
        </authorList>
    </citation>
    <scope>NUCLEOTIDE SEQUENCE [LARGE SCALE GENOMIC DNA]</scope>
    <source>
        <strain evidence="10 11">CBS 101075</strain>
    </source>
</reference>
<dbReference type="CDD" id="cd11711">
    <property type="entry name" value="GINS_A_Sld5"/>
    <property type="match status" value="1"/>
</dbReference>
<dbReference type="Gene3D" id="1.20.58.1030">
    <property type="match status" value="1"/>
</dbReference>
<comment type="function">
    <text evidence="6">The GINS complex plays an essential role in the initiation of DNA replication.</text>
</comment>
<dbReference type="PIRSF" id="PIRSF007764">
    <property type="entry name" value="Sld5"/>
    <property type="match status" value="1"/>
</dbReference>
<dbReference type="Pfam" id="PF16922">
    <property type="entry name" value="SLD5_C"/>
    <property type="match status" value="1"/>
</dbReference>
<dbReference type="InterPro" id="IPR038749">
    <property type="entry name" value="Sld5_GINS_A"/>
</dbReference>
<gene>
    <name evidence="10" type="ORF">C8Q69DRAFT_482218</name>
</gene>
<dbReference type="GeneID" id="39600918"/>
<dbReference type="PANTHER" id="PTHR21206:SF0">
    <property type="entry name" value="DNA REPLICATION COMPLEX GINS PROTEIN SLD5"/>
    <property type="match status" value="1"/>
</dbReference>
<feature type="region of interest" description="Disordered" evidence="7">
    <location>
        <begin position="126"/>
        <end position="155"/>
    </location>
</feature>
<comment type="subcellular location">
    <subcellularLocation>
        <location evidence="1 6">Nucleus</location>
    </subcellularLocation>
</comment>
<keyword evidence="11" id="KW-1185">Reference proteome</keyword>
<comment type="similarity">
    <text evidence="2 6">Belongs to the GINS4/SLD5 family.</text>
</comment>
<dbReference type="Proteomes" id="UP000283841">
    <property type="component" value="Unassembled WGS sequence"/>
</dbReference>
<keyword evidence="5 6" id="KW-0539">Nucleus</keyword>
<feature type="compositionally biased region" description="Low complexity" evidence="7">
    <location>
        <begin position="129"/>
        <end position="140"/>
    </location>
</feature>
<dbReference type="GO" id="GO:0000727">
    <property type="term" value="P:double-strand break repair via break-induced replication"/>
    <property type="evidence" value="ECO:0007669"/>
    <property type="project" value="TreeGrafter"/>
</dbReference>
<dbReference type="InterPro" id="IPR031633">
    <property type="entry name" value="SLD5_C"/>
</dbReference>
<evidence type="ECO:0000256" key="3">
    <source>
        <dbReference type="ARBA" id="ARBA00014804"/>
    </source>
</evidence>
<evidence type="ECO:0000313" key="10">
    <source>
        <dbReference type="EMBL" id="RWQ91539.1"/>
    </source>
</evidence>
<evidence type="ECO:0000256" key="1">
    <source>
        <dbReference type="ARBA" id="ARBA00004123"/>
    </source>
</evidence>
<dbReference type="InterPro" id="IPR008591">
    <property type="entry name" value="GINS_Sld5"/>
</dbReference>
<dbReference type="GO" id="GO:0006261">
    <property type="term" value="P:DNA-templated DNA replication"/>
    <property type="evidence" value="ECO:0007669"/>
    <property type="project" value="InterPro"/>
</dbReference>
<dbReference type="AlphaFoldDB" id="A0A443HID0"/>
<dbReference type="SUPFAM" id="SSF158573">
    <property type="entry name" value="GINS helical bundle-like"/>
    <property type="match status" value="1"/>
</dbReference>
<keyword evidence="4 6" id="KW-0235">DNA replication</keyword>
<organism evidence="10 11">
    <name type="scientific">Byssochlamys spectabilis</name>
    <name type="common">Paecilomyces variotii</name>
    <dbReference type="NCBI Taxonomy" id="264951"/>
    <lineage>
        <taxon>Eukaryota</taxon>
        <taxon>Fungi</taxon>
        <taxon>Dikarya</taxon>
        <taxon>Ascomycota</taxon>
        <taxon>Pezizomycotina</taxon>
        <taxon>Eurotiomycetes</taxon>
        <taxon>Eurotiomycetidae</taxon>
        <taxon>Eurotiales</taxon>
        <taxon>Thermoascaceae</taxon>
        <taxon>Paecilomyces</taxon>
    </lineage>
</organism>
<evidence type="ECO:0000256" key="4">
    <source>
        <dbReference type="ARBA" id="ARBA00022705"/>
    </source>
</evidence>